<protein>
    <submittedName>
        <fullName evidence="4">Non-heme chloroperoxidase</fullName>
    </submittedName>
</protein>
<dbReference type="InterPro" id="IPR000639">
    <property type="entry name" value="Epox_hydrolase-like"/>
</dbReference>
<evidence type="ECO:0000256" key="1">
    <source>
        <dbReference type="ARBA" id="ARBA00022559"/>
    </source>
</evidence>
<dbReference type="PRINTS" id="PR00412">
    <property type="entry name" value="EPOXHYDRLASE"/>
</dbReference>
<reference evidence="5" key="1">
    <citation type="submission" date="2016-10" db="EMBL/GenBank/DDBJ databases">
        <authorList>
            <person name="Varghese N."/>
            <person name="Submissions S."/>
        </authorList>
    </citation>
    <scope>NUCLEOTIDE SEQUENCE [LARGE SCALE GENOMIC DNA]</scope>
    <source>
        <strain evidence="5">DSM 44718</strain>
    </source>
</reference>
<accession>A0A1H3TSB9</accession>
<keyword evidence="5" id="KW-1185">Reference proteome</keyword>
<evidence type="ECO:0000256" key="2">
    <source>
        <dbReference type="ARBA" id="ARBA00038128"/>
    </source>
</evidence>
<dbReference type="EMBL" id="FNQB01000003">
    <property type="protein sequence ID" value="SDZ52701.1"/>
    <property type="molecule type" value="Genomic_DNA"/>
</dbReference>
<dbReference type="PANTHER" id="PTHR43433">
    <property type="entry name" value="HYDROLASE, ALPHA/BETA FOLD FAMILY PROTEIN"/>
    <property type="match status" value="1"/>
</dbReference>
<dbReference type="InterPro" id="IPR000073">
    <property type="entry name" value="AB_hydrolase_1"/>
</dbReference>
<keyword evidence="1 4" id="KW-0575">Peroxidase</keyword>
<dbReference type="GO" id="GO:0004601">
    <property type="term" value="F:peroxidase activity"/>
    <property type="evidence" value="ECO:0007669"/>
    <property type="project" value="UniProtKB-KW"/>
</dbReference>
<dbReference type="PRINTS" id="PR00111">
    <property type="entry name" value="ABHYDROLASE"/>
</dbReference>
<proteinExistence type="inferred from homology"/>
<gene>
    <name evidence="4" type="ORF">SAMN05421684_6243</name>
</gene>
<dbReference type="Proteomes" id="UP000199632">
    <property type="component" value="Unassembled WGS sequence"/>
</dbReference>
<evidence type="ECO:0000313" key="5">
    <source>
        <dbReference type="Proteomes" id="UP000199632"/>
    </source>
</evidence>
<dbReference type="AlphaFoldDB" id="A0A1H3TSB9"/>
<evidence type="ECO:0000259" key="3">
    <source>
        <dbReference type="Pfam" id="PF00561"/>
    </source>
</evidence>
<dbReference type="InterPro" id="IPR029058">
    <property type="entry name" value="AB_hydrolase_fold"/>
</dbReference>
<dbReference type="FunFam" id="3.40.50.1820:FF:000205">
    <property type="entry name" value="Non-haem bromoperoxidase BPO-A2"/>
    <property type="match status" value="1"/>
</dbReference>
<name>A0A1H3TSB9_9ACTN</name>
<sequence length="277" mass="30300">MPHVTVGSEGASPIEIYYEDHGTGTPVVLSHGYPLSGRAWEKQVSALVAAGYRVIAYDRRGWGNSSQPSSGYDYDTFAGDLNVLLTKLDVRDAILVGHSMGTGDVARYLGRYGSERVAKAVLMSPIPPFLLKTEDNPEGAPQSLFDEFIQAAKADRYVWLKQFLENFYNFDVYGGSLVSDEAFRASWNVAVAGSPLAAVACIPTWLTDFRQDLSKIDVPVLVIQGDQDRVLPIGVTGQRLSAFIGDTRLLVIEGGPHAIAWTHTDQVNDALLDFFQE</sequence>
<keyword evidence="1 4" id="KW-0560">Oxidoreductase</keyword>
<dbReference type="OrthoDB" id="9785847at2"/>
<comment type="similarity">
    <text evidence="2">Belongs to the AB hydrolase superfamily. Bacterial non-heme haloperoxidase / perhydrolase family.</text>
</comment>
<dbReference type="STRING" id="137265.SAMN05421684_6243"/>
<dbReference type="PANTHER" id="PTHR43433:SF4">
    <property type="entry name" value="NON-HEME CHLOROPEROXIDASE-RELATED"/>
    <property type="match status" value="1"/>
</dbReference>
<dbReference type="InterPro" id="IPR050471">
    <property type="entry name" value="AB_hydrolase"/>
</dbReference>
<dbReference type="RefSeq" id="WP_090800137.1">
    <property type="nucleotide sequence ID" value="NZ_BOND01000023.1"/>
</dbReference>
<evidence type="ECO:0000313" key="4">
    <source>
        <dbReference type="EMBL" id="SDZ52701.1"/>
    </source>
</evidence>
<feature type="domain" description="AB hydrolase-1" evidence="3">
    <location>
        <begin position="26"/>
        <end position="263"/>
    </location>
</feature>
<dbReference type="SUPFAM" id="SSF53474">
    <property type="entry name" value="alpha/beta-Hydrolases"/>
    <property type="match status" value="1"/>
</dbReference>
<dbReference type="Pfam" id="PF00561">
    <property type="entry name" value="Abhydrolase_1"/>
    <property type="match status" value="1"/>
</dbReference>
<dbReference type="Gene3D" id="3.40.50.1820">
    <property type="entry name" value="alpha/beta hydrolase"/>
    <property type="match status" value="1"/>
</dbReference>
<organism evidence="4 5">
    <name type="scientific">Asanoa ishikariensis</name>
    <dbReference type="NCBI Taxonomy" id="137265"/>
    <lineage>
        <taxon>Bacteria</taxon>
        <taxon>Bacillati</taxon>
        <taxon>Actinomycetota</taxon>
        <taxon>Actinomycetes</taxon>
        <taxon>Micromonosporales</taxon>
        <taxon>Micromonosporaceae</taxon>
        <taxon>Asanoa</taxon>
    </lineage>
</organism>